<dbReference type="InterPro" id="IPR011991">
    <property type="entry name" value="ArsR-like_HTH"/>
</dbReference>
<dbReference type="GO" id="GO:0003700">
    <property type="term" value="F:DNA-binding transcription factor activity"/>
    <property type="evidence" value="ECO:0007669"/>
    <property type="project" value="InterPro"/>
</dbReference>
<keyword evidence="3" id="KW-0804">Transcription</keyword>
<dbReference type="GeneID" id="95523400"/>
<dbReference type="KEGG" id="sata:C5746_34145"/>
<dbReference type="SMART" id="SM00418">
    <property type="entry name" value="HTH_ARSR"/>
    <property type="match status" value="1"/>
</dbReference>
<dbReference type="PRINTS" id="PR00778">
    <property type="entry name" value="HTHARSR"/>
</dbReference>
<dbReference type="GO" id="GO:0003677">
    <property type="term" value="F:DNA binding"/>
    <property type="evidence" value="ECO:0007669"/>
    <property type="project" value="UniProtKB-KW"/>
</dbReference>
<dbReference type="InterPro" id="IPR036390">
    <property type="entry name" value="WH_DNA-bd_sf"/>
</dbReference>
<protein>
    <submittedName>
        <fullName evidence="5">Transcriptional regulator</fullName>
    </submittedName>
</protein>
<organism evidence="5 6">
    <name type="scientific">Streptomyces atratus</name>
    <dbReference type="NCBI Taxonomy" id="1893"/>
    <lineage>
        <taxon>Bacteria</taxon>
        <taxon>Bacillati</taxon>
        <taxon>Actinomycetota</taxon>
        <taxon>Actinomycetes</taxon>
        <taxon>Kitasatosporales</taxon>
        <taxon>Streptomycetaceae</taxon>
        <taxon>Streptomyces</taxon>
    </lineage>
</organism>
<dbReference type="Proteomes" id="UP000252698">
    <property type="component" value="Chromosome"/>
</dbReference>
<dbReference type="CDD" id="cd00090">
    <property type="entry name" value="HTH_ARSR"/>
    <property type="match status" value="1"/>
</dbReference>
<dbReference type="PANTHER" id="PTHR43132:SF8">
    <property type="entry name" value="HTH-TYPE TRANSCRIPTIONAL REGULATOR KMTR"/>
    <property type="match status" value="1"/>
</dbReference>
<name>A0A2Z5JLG6_STRAR</name>
<keyword evidence="2" id="KW-0238">DNA-binding</keyword>
<dbReference type="AlphaFoldDB" id="A0A2Z5JLG6"/>
<dbReference type="NCBIfam" id="NF033788">
    <property type="entry name" value="HTH_metalloreg"/>
    <property type="match status" value="1"/>
</dbReference>
<sequence length="115" mass="12174">MHLSPAHDTHPLDPGAEQLTHAAAVLGLLADRTRLALVHTLGKGEADVTTLTAACGAARPAVSQHLAKLRLAGLVSVRKEGRRMIYGLTNGHLRHVVDEVLKLADHHLSAAAVHD</sequence>
<dbReference type="PROSITE" id="PS50987">
    <property type="entry name" value="HTH_ARSR_2"/>
    <property type="match status" value="1"/>
</dbReference>
<dbReference type="EMBL" id="CP027306">
    <property type="protein sequence ID" value="AXE81162.1"/>
    <property type="molecule type" value="Genomic_DNA"/>
</dbReference>
<reference evidence="5 6" key="1">
    <citation type="journal article" date="2018" name="Front. Microbiol.">
        <title>Genome Sequencing of Streptomyces atratus SCSIOZH16 and Activation Production of Nocardamine via Metabolic Engineering.</title>
        <authorList>
            <person name="Li Y."/>
            <person name="Zhang C."/>
            <person name="Liu C."/>
            <person name="Ju J."/>
            <person name="Ma J."/>
        </authorList>
    </citation>
    <scope>NUCLEOTIDE SEQUENCE [LARGE SCALE GENOMIC DNA]</scope>
    <source>
        <strain evidence="5 6">SCSIO_ZH16</strain>
    </source>
</reference>
<proteinExistence type="predicted"/>
<feature type="domain" description="HTH arsR-type" evidence="4">
    <location>
        <begin position="14"/>
        <end position="108"/>
    </location>
</feature>
<dbReference type="Pfam" id="PF01022">
    <property type="entry name" value="HTH_5"/>
    <property type="match status" value="1"/>
</dbReference>
<keyword evidence="1" id="KW-0805">Transcription regulation</keyword>
<evidence type="ECO:0000313" key="5">
    <source>
        <dbReference type="EMBL" id="AXE81162.1"/>
    </source>
</evidence>
<accession>A0A2Z5JLG6</accession>
<dbReference type="InterPro" id="IPR051011">
    <property type="entry name" value="Metal_resp_trans_reg"/>
</dbReference>
<dbReference type="InterPro" id="IPR001845">
    <property type="entry name" value="HTH_ArsR_DNA-bd_dom"/>
</dbReference>
<dbReference type="PANTHER" id="PTHR43132">
    <property type="entry name" value="ARSENICAL RESISTANCE OPERON REPRESSOR ARSR-RELATED"/>
    <property type="match status" value="1"/>
</dbReference>
<dbReference type="Gene3D" id="1.10.10.10">
    <property type="entry name" value="Winged helix-like DNA-binding domain superfamily/Winged helix DNA-binding domain"/>
    <property type="match status" value="1"/>
</dbReference>
<gene>
    <name evidence="5" type="ORF">C5746_34145</name>
</gene>
<dbReference type="RefSeq" id="WP_114247570.1">
    <property type="nucleotide sequence ID" value="NZ_CP027306.1"/>
</dbReference>
<evidence type="ECO:0000259" key="4">
    <source>
        <dbReference type="PROSITE" id="PS50987"/>
    </source>
</evidence>
<evidence type="ECO:0000256" key="1">
    <source>
        <dbReference type="ARBA" id="ARBA00023015"/>
    </source>
</evidence>
<evidence type="ECO:0000256" key="3">
    <source>
        <dbReference type="ARBA" id="ARBA00023163"/>
    </source>
</evidence>
<dbReference type="InterPro" id="IPR036388">
    <property type="entry name" value="WH-like_DNA-bd_sf"/>
</dbReference>
<evidence type="ECO:0000313" key="6">
    <source>
        <dbReference type="Proteomes" id="UP000252698"/>
    </source>
</evidence>
<dbReference type="SUPFAM" id="SSF46785">
    <property type="entry name" value="Winged helix' DNA-binding domain"/>
    <property type="match status" value="1"/>
</dbReference>
<evidence type="ECO:0000256" key="2">
    <source>
        <dbReference type="ARBA" id="ARBA00023125"/>
    </source>
</evidence>